<reference evidence="5 6" key="1">
    <citation type="submission" date="2018-05" db="EMBL/GenBank/DDBJ databases">
        <title>Integrated omic analyses show evidence that a Ca. Accumulibacter phosphatis strain performs denitrification under micro-aerobic conditions.</title>
        <authorList>
            <person name="Camejo P.Y."/>
            <person name="Katherine M.D."/>
            <person name="Daniel N.R."/>
        </authorList>
    </citation>
    <scope>NUCLEOTIDE SEQUENCE [LARGE SCALE GENOMIC DNA]</scope>
    <source>
        <strain evidence="5">UW-LDO-IC</strain>
    </source>
</reference>
<dbReference type="Proteomes" id="UP000253831">
    <property type="component" value="Unassembled WGS sequence"/>
</dbReference>
<evidence type="ECO:0000256" key="1">
    <source>
        <dbReference type="ARBA" id="ARBA00005551"/>
    </source>
</evidence>
<evidence type="ECO:0000256" key="2">
    <source>
        <dbReference type="ARBA" id="ARBA00022448"/>
    </source>
</evidence>
<feature type="transmembrane region" description="Helical" evidence="3">
    <location>
        <begin position="12"/>
        <end position="35"/>
    </location>
</feature>
<proteinExistence type="inferred from homology"/>
<dbReference type="Pfam" id="PF02254">
    <property type="entry name" value="TrkA_N"/>
    <property type="match status" value="1"/>
</dbReference>
<dbReference type="InterPro" id="IPR038770">
    <property type="entry name" value="Na+/solute_symporter_sf"/>
</dbReference>
<dbReference type="InterPro" id="IPR003148">
    <property type="entry name" value="RCK_N"/>
</dbReference>
<keyword evidence="2" id="KW-0813">Transport</keyword>
<dbReference type="InterPro" id="IPR036291">
    <property type="entry name" value="NAD(P)-bd_dom_sf"/>
</dbReference>
<feature type="domain" description="RCK N-terminal" evidence="4">
    <location>
        <begin position="98"/>
        <end position="225"/>
    </location>
</feature>
<feature type="transmembrane region" description="Helical" evidence="3">
    <location>
        <begin position="41"/>
        <end position="62"/>
    </location>
</feature>
<sequence>MGYMGYRKRTGFMAGLTVAQISEFSIIFIAMGISLGHVGSSALGLTTLVGVVTITLSTYMILYSHPLYERLAPWLGSFERRRPFRELAVAKEPHDLTEADVIIFGLGRYGGRLALGLKEAGRTVLGVEFDPEVARAMRRQGIAVRYGDGTTTEFLESLPRTQTRWLISIFPDPASNRDLLRALREHHYGGEIAVVAREDFEGVALKQLGVPAVLYPMRNAVDYVVAAITDLIGPKEKAP</sequence>
<evidence type="ECO:0000313" key="6">
    <source>
        <dbReference type="Proteomes" id="UP000253831"/>
    </source>
</evidence>
<dbReference type="PANTHER" id="PTHR42751:SF3">
    <property type="entry name" value="SODIUM_GLUTAMATE SYMPORTER"/>
    <property type="match status" value="1"/>
</dbReference>
<accession>A0A369XM04</accession>
<gene>
    <name evidence="5" type="ORF">DVS81_16185</name>
</gene>
<comment type="caution">
    <text evidence="5">The sequence shown here is derived from an EMBL/GenBank/DDBJ whole genome shotgun (WGS) entry which is preliminary data.</text>
</comment>
<comment type="similarity">
    <text evidence="1">Belongs to the monovalent cation:proton antiporter 2 (CPA2) transporter (TC 2.A.37) family.</text>
</comment>
<keyword evidence="3" id="KW-1133">Transmembrane helix</keyword>
<dbReference type="Gene3D" id="1.20.1530.20">
    <property type="match status" value="1"/>
</dbReference>
<evidence type="ECO:0000256" key="3">
    <source>
        <dbReference type="SAM" id="Phobius"/>
    </source>
</evidence>
<evidence type="ECO:0000313" key="5">
    <source>
        <dbReference type="EMBL" id="RDE49489.1"/>
    </source>
</evidence>
<organism evidence="5 6">
    <name type="scientific">Candidatus Accumulibacter meliphilus</name>
    <dbReference type="NCBI Taxonomy" id="2211374"/>
    <lineage>
        <taxon>Bacteria</taxon>
        <taxon>Pseudomonadati</taxon>
        <taxon>Pseudomonadota</taxon>
        <taxon>Betaproteobacteria</taxon>
        <taxon>Candidatus Accumulibacter</taxon>
    </lineage>
</organism>
<keyword evidence="3" id="KW-0812">Transmembrane</keyword>
<name>A0A369XM04_9PROT</name>
<dbReference type="EMBL" id="QPGA01000040">
    <property type="protein sequence ID" value="RDE49489.1"/>
    <property type="molecule type" value="Genomic_DNA"/>
</dbReference>
<dbReference type="PROSITE" id="PS51201">
    <property type="entry name" value="RCK_N"/>
    <property type="match status" value="1"/>
</dbReference>
<evidence type="ECO:0000259" key="4">
    <source>
        <dbReference type="PROSITE" id="PS51201"/>
    </source>
</evidence>
<dbReference type="PANTHER" id="PTHR42751">
    <property type="entry name" value="SODIUM/HYDROGEN EXCHANGER FAMILY/TRKA DOMAIN PROTEIN"/>
    <property type="match status" value="1"/>
</dbReference>
<protein>
    <recommendedName>
        <fullName evidence="4">RCK N-terminal domain-containing protein</fullName>
    </recommendedName>
</protein>
<dbReference type="SUPFAM" id="SSF51735">
    <property type="entry name" value="NAD(P)-binding Rossmann-fold domains"/>
    <property type="match status" value="1"/>
</dbReference>
<dbReference type="GO" id="GO:0006813">
    <property type="term" value="P:potassium ion transport"/>
    <property type="evidence" value="ECO:0007669"/>
    <property type="project" value="InterPro"/>
</dbReference>
<keyword evidence="3" id="KW-0472">Membrane</keyword>
<dbReference type="AlphaFoldDB" id="A0A369XM04"/>
<dbReference type="Gene3D" id="3.40.50.720">
    <property type="entry name" value="NAD(P)-binding Rossmann-like Domain"/>
    <property type="match status" value="1"/>
</dbReference>